<protein>
    <submittedName>
        <fullName evidence="2">Uncharacterized protein</fullName>
    </submittedName>
</protein>
<dbReference type="EMBL" id="SRLO01000027">
    <property type="protein sequence ID" value="TNN84362.1"/>
    <property type="molecule type" value="Genomic_DNA"/>
</dbReference>
<dbReference type="AlphaFoldDB" id="A0A4Z2J4H0"/>
<sequence>MRWKQRALCERQREQEVKGPSPRKSVTFSLATCGLKSVSLSDAEEQEAEDGILGKLTQNPTAVTSAETAPKPSQLSRTALPCLHPPSTRQSIIISNMSSSEPSMSTVDSPQETPDQGVLLPPSAFMTTVTEDLLGKTNWSGFGDASHERQRASIRGSVEDLVSDPTSALTGELLSIQLDMVTYQQDRKQLRAWQRLKEVLQSWLQTSGKEEQMETNAVCQELKELEERIDGLSTELAKRKPTMLRHAKRIQHLQTALQAS</sequence>
<evidence type="ECO:0000313" key="2">
    <source>
        <dbReference type="EMBL" id="TNN84362.1"/>
    </source>
</evidence>
<gene>
    <name evidence="2" type="ORF">EYF80_005355</name>
</gene>
<name>A0A4Z2J4H0_9TELE</name>
<proteinExistence type="predicted"/>
<evidence type="ECO:0000256" key="1">
    <source>
        <dbReference type="SAM" id="MobiDB-lite"/>
    </source>
</evidence>
<feature type="region of interest" description="Disordered" evidence="1">
    <location>
        <begin position="40"/>
        <end position="82"/>
    </location>
</feature>
<reference evidence="2 3" key="1">
    <citation type="submission" date="2019-03" db="EMBL/GenBank/DDBJ databases">
        <title>First draft genome of Liparis tanakae, snailfish: a comprehensive survey of snailfish specific genes.</title>
        <authorList>
            <person name="Kim W."/>
            <person name="Song I."/>
            <person name="Jeong J.-H."/>
            <person name="Kim D."/>
            <person name="Kim S."/>
            <person name="Ryu S."/>
            <person name="Song J.Y."/>
            <person name="Lee S.K."/>
        </authorList>
    </citation>
    <scope>NUCLEOTIDE SEQUENCE [LARGE SCALE GENOMIC DNA]</scope>
    <source>
        <tissue evidence="2">Muscle</tissue>
    </source>
</reference>
<feature type="compositionally biased region" description="Polar residues" evidence="1">
    <location>
        <begin position="56"/>
        <end position="77"/>
    </location>
</feature>
<comment type="caution">
    <text evidence="2">The sequence shown here is derived from an EMBL/GenBank/DDBJ whole genome shotgun (WGS) entry which is preliminary data.</text>
</comment>
<accession>A0A4Z2J4H0</accession>
<dbReference type="OrthoDB" id="195843at2759"/>
<dbReference type="Proteomes" id="UP000314294">
    <property type="component" value="Unassembled WGS sequence"/>
</dbReference>
<evidence type="ECO:0000313" key="3">
    <source>
        <dbReference type="Proteomes" id="UP000314294"/>
    </source>
</evidence>
<feature type="compositionally biased region" description="Basic and acidic residues" evidence="1">
    <location>
        <begin position="7"/>
        <end position="17"/>
    </location>
</feature>
<keyword evidence="3" id="KW-1185">Reference proteome</keyword>
<organism evidence="2 3">
    <name type="scientific">Liparis tanakae</name>
    <name type="common">Tanaka's snailfish</name>
    <dbReference type="NCBI Taxonomy" id="230148"/>
    <lineage>
        <taxon>Eukaryota</taxon>
        <taxon>Metazoa</taxon>
        <taxon>Chordata</taxon>
        <taxon>Craniata</taxon>
        <taxon>Vertebrata</taxon>
        <taxon>Euteleostomi</taxon>
        <taxon>Actinopterygii</taxon>
        <taxon>Neopterygii</taxon>
        <taxon>Teleostei</taxon>
        <taxon>Neoteleostei</taxon>
        <taxon>Acanthomorphata</taxon>
        <taxon>Eupercaria</taxon>
        <taxon>Perciformes</taxon>
        <taxon>Cottioidei</taxon>
        <taxon>Cottales</taxon>
        <taxon>Liparidae</taxon>
        <taxon>Liparis</taxon>
    </lineage>
</organism>
<feature type="region of interest" description="Disordered" evidence="1">
    <location>
        <begin position="1"/>
        <end position="25"/>
    </location>
</feature>